<dbReference type="AlphaFoldDB" id="A0A4Y7SB00"/>
<dbReference type="PANTHER" id="PTHR33365:SF11">
    <property type="entry name" value="TAT PATHWAY SIGNAL SEQUENCE"/>
    <property type="match status" value="1"/>
</dbReference>
<reference evidence="5 7" key="1">
    <citation type="journal article" date="2019" name="Nat. Ecol. Evol.">
        <title>Megaphylogeny resolves global patterns of mushroom evolution.</title>
        <authorList>
            <person name="Varga T."/>
            <person name="Krizsan K."/>
            <person name="Foldi C."/>
            <person name="Dima B."/>
            <person name="Sanchez-Garcia M."/>
            <person name="Sanchez-Ramirez S."/>
            <person name="Szollosi G.J."/>
            <person name="Szarkandi J.G."/>
            <person name="Papp V."/>
            <person name="Albert L."/>
            <person name="Andreopoulos W."/>
            <person name="Angelini C."/>
            <person name="Antonin V."/>
            <person name="Barry K.W."/>
            <person name="Bougher N.L."/>
            <person name="Buchanan P."/>
            <person name="Buyck B."/>
            <person name="Bense V."/>
            <person name="Catcheside P."/>
            <person name="Chovatia M."/>
            <person name="Cooper J."/>
            <person name="Damon W."/>
            <person name="Desjardin D."/>
            <person name="Finy P."/>
            <person name="Geml J."/>
            <person name="Haridas S."/>
            <person name="Hughes K."/>
            <person name="Justo A."/>
            <person name="Karasinski D."/>
            <person name="Kautmanova I."/>
            <person name="Kiss B."/>
            <person name="Kocsube S."/>
            <person name="Kotiranta H."/>
            <person name="LaButti K.M."/>
            <person name="Lechner B.E."/>
            <person name="Liimatainen K."/>
            <person name="Lipzen A."/>
            <person name="Lukacs Z."/>
            <person name="Mihaltcheva S."/>
            <person name="Morgado L.N."/>
            <person name="Niskanen T."/>
            <person name="Noordeloos M.E."/>
            <person name="Ohm R.A."/>
            <person name="Ortiz-Santana B."/>
            <person name="Ovrebo C."/>
            <person name="Racz N."/>
            <person name="Riley R."/>
            <person name="Savchenko A."/>
            <person name="Shiryaev A."/>
            <person name="Soop K."/>
            <person name="Spirin V."/>
            <person name="Szebenyi C."/>
            <person name="Tomsovsky M."/>
            <person name="Tulloss R.E."/>
            <person name="Uehling J."/>
            <person name="Grigoriev I.V."/>
            <person name="Vagvolgyi C."/>
            <person name="Papp T."/>
            <person name="Martin F.M."/>
            <person name="Miettinen O."/>
            <person name="Hibbett D.S."/>
            <person name="Nagy L.G."/>
        </authorList>
    </citation>
    <scope>NUCLEOTIDE SEQUENCE [LARGE SCALE GENOMIC DNA]</scope>
    <source>
        <strain evidence="5 7">FP101781</strain>
    </source>
</reference>
<organism evidence="5 7">
    <name type="scientific">Coprinellus micaceus</name>
    <name type="common">Glistening ink-cap mushroom</name>
    <name type="synonym">Coprinus micaceus</name>
    <dbReference type="NCBI Taxonomy" id="71717"/>
    <lineage>
        <taxon>Eukaryota</taxon>
        <taxon>Fungi</taxon>
        <taxon>Dikarya</taxon>
        <taxon>Basidiomycota</taxon>
        <taxon>Agaricomycotina</taxon>
        <taxon>Agaricomycetes</taxon>
        <taxon>Agaricomycetidae</taxon>
        <taxon>Agaricales</taxon>
        <taxon>Agaricineae</taxon>
        <taxon>Psathyrellaceae</taxon>
        <taxon>Coprinellus</taxon>
    </lineage>
</organism>
<name>A0A4Y7SB00_COPMI</name>
<gene>
    <name evidence="5" type="ORF">FA13DRAFT_592832</name>
    <name evidence="6" type="ORF">FA13DRAFT_640498</name>
</gene>
<comment type="caution">
    <text evidence="5">The sequence shown here is derived from an EMBL/GenBank/DDBJ whole genome shotgun (WGS) entry which is preliminary data.</text>
</comment>
<evidence type="ECO:0000256" key="1">
    <source>
        <dbReference type="ARBA" id="ARBA00004685"/>
    </source>
</evidence>
<dbReference type="PANTHER" id="PTHR33365">
    <property type="entry name" value="YALI0B05434P"/>
    <property type="match status" value="1"/>
</dbReference>
<comment type="similarity">
    <text evidence="3">Belongs to the ustYa family.</text>
</comment>
<evidence type="ECO:0000313" key="6">
    <source>
        <dbReference type="EMBL" id="TEB29402.1"/>
    </source>
</evidence>
<dbReference type="InterPro" id="IPR021765">
    <property type="entry name" value="UstYa-like"/>
</dbReference>
<dbReference type="STRING" id="71717.A0A4Y7SB00"/>
<dbReference type="OrthoDB" id="3687641at2759"/>
<keyword evidence="4" id="KW-0732">Signal</keyword>
<evidence type="ECO:0000313" key="7">
    <source>
        <dbReference type="Proteomes" id="UP000298030"/>
    </source>
</evidence>
<proteinExistence type="inferred from homology"/>
<evidence type="ECO:0000256" key="3">
    <source>
        <dbReference type="ARBA" id="ARBA00035112"/>
    </source>
</evidence>
<dbReference type="Pfam" id="PF11807">
    <property type="entry name" value="UstYa"/>
    <property type="match status" value="1"/>
</dbReference>
<evidence type="ECO:0000256" key="2">
    <source>
        <dbReference type="ARBA" id="ARBA00023002"/>
    </source>
</evidence>
<keyword evidence="2" id="KW-0560">Oxidoreductase</keyword>
<comment type="pathway">
    <text evidence="1">Mycotoxin biosynthesis.</text>
</comment>
<feature type="signal peptide" evidence="4">
    <location>
        <begin position="1"/>
        <end position="20"/>
    </location>
</feature>
<dbReference type="Proteomes" id="UP000298030">
    <property type="component" value="Unassembled WGS sequence"/>
</dbReference>
<keyword evidence="7" id="KW-1185">Reference proteome</keyword>
<dbReference type="GO" id="GO:0043386">
    <property type="term" value="P:mycotoxin biosynthetic process"/>
    <property type="evidence" value="ECO:0007669"/>
    <property type="project" value="InterPro"/>
</dbReference>
<dbReference type="EMBL" id="QPFP01000246">
    <property type="protein sequence ID" value="TEB18522.1"/>
    <property type="molecule type" value="Genomic_DNA"/>
</dbReference>
<dbReference type="GO" id="GO:0016491">
    <property type="term" value="F:oxidoreductase activity"/>
    <property type="evidence" value="ECO:0007669"/>
    <property type="project" value="UniProtKB-KW"/>
</dbReference>
<sequence>MPSLRFTVTLLCVLNTVIIGTNFWHTRRMAISDQAECSYGAHTPTYVGDDFPRYLPTNTSGNDLRVVMLLEESSDFLTTHKTLPNWEASLTPEVRYVRLGPVHRVFAISMFHQLHCLQQIAIRLADMDPSDKPWSPLPNWQVHGHLGHTQHCLNNIRQNILCAADETVEDGSWKCRNREVVRTSGGRECRDWASVYKYIQGNYDTWKRSRSKLLAG</sequence>
<evidence type="ECO:0008006" key="8">
    <source>
        <dbReference type="Google" id="ProtNLM"/>
    </source>
</evidence>
<accession>A0A4Y7SB00</accession>
<protein>
    <recommendedName>
        <fullName evidence="8">Oxidase ustYa</fullName>
    </recommendedName>
</protein>
<feature type="chain" id="PRO_5039810155" description="Oxidase ustYa" evidence="4">
    <location>
        <begin position="21"/>
        <end position="216"/>
    </location>
</feature>
<evidence type="ECO:0000313" key="5">
    <source>
        <dbReference type="EMBL" id="TEB18522.1"/>
    </source>
</evidence>
<dbReference type="EMBL" id="QPFP01000027">
    <property type="protein sequence ID" value="TEB29402.1"/>
    <property type="molecule type" value="Genomic_DNA"/>
</dbReference>
<evidence type="ECO:0000256" key="4">
    <source>
        <dbReference type="SAM" id="SignalP"/>
    </source>
</evidence>